<dbReference type="InterPro" id="IPR015315">
    <property type="entry name" value="DUF1963"/>
</dbReference>
<name>A0ABW8I791_9BACI</name>
<reference evidence="1 2" key="1">
    <citation type="submission" date="2023-07" db="EMBL/GenBank/DDBJ databases">
        <title>Bacillus lucianemedeirus sp. nov, a new species isolated from an immunobiological production facility.</title>
        <authorList>
            <person name="Costa L.V."/>
            <person name="Miranda R.V.S.L."/>
            <person name="Brandao M.L.L."/>
            <person name="Reis C.M.F."/>
            <person name="Frazao A.M."/>
            <person name="Cruz F.V."/>
            <person name="Baio P.V.P."/>
            <person name="Veras J.F.C."/>
            <person name="Ramos J.N."/>
            <person name="Vieira V."/>
        </authorList>
    </citation>
    <scope>NUCLEOTIDE SEQUENCE [LARGE SCALE GENOMIC DNA]</scope>
    <source>
        <strain evidence="1 2">B190/17</strain>
    </source>
</reference>
<protein>
    <submittedName>
        <fullName evidence="1">YwqG family protein</fullName>
    </submittedName>
</protein>
<dbReference type="SUPFAM" id="SSF103032">
    <property type="entry name" value="Hypothetical protein YwqG"/>
    <property type="match status" value="1"/>
</dbReference>
<dbReference type="InterPro" id="IPR035948">
    <property type="entry name" value="YwqG-like_sf"/>
</dbReference>
<accession>A0ABW8I791</accession>
<evidence type="ECO:0000313" key="2">
    <source>
        <dbReference type="Proteomes" id="UP001619911"/>
    </source>
</evidence>
<dbReference type="RefSeq" id="WP_404315868.1">
    <property type="nucleotide sequence ID" value="NZ_JAUIYO010000003.1"/>
</dbReference>
<keyword evidence="2" id="KW-1185">Reference proteome</keyword>
<dbReference type="PANTHER" id="PTHR36436">
    <property type="entry name" value="SLL5081 PROTEIN"/>
    <property type="match status" value="1"/>
</dbReference>
<dbReference type="Gene3D" id="2.30.320.10">
    <property type="entry name" value="YwqG-like"/>
    <property type="match status" value="1"/>
</dbReference>
<dbReference type="EMBL" id="JAUIYO010000003">
    <property type="protein sequence ID" value="MFK2825363.1"/>
    <property type="molecule type" value="Genomic_DNA"/>
</dbReference>
<gene>
    <name evidence="1" type="ORF">QYG89_06635</name>
</gene>
<comment type="caution">
    <text evidence="1">The sequence shown here is derived from an EMBL/GenBank/DDBJ whole genome shotgun (WGS) entry which is preliminary data.</text>
</comment>
<evidence type="ECO:0000313" key="1">
    <source>
        <dbReference type="EMBL" id="MFK2825363.1"/>
    </source>
</evidence>
<dbReference type="PANTHER" id="PTHR36436:SF6">
    <property type="entry name" value="SLL5081 PROTEIN"/>
    <property type="match status" value="1"/>
</dbReference>
<sequence length="257" mass="29886">MEKNLTSLIEKHGLAHVQDDIIASVYKCITVTPKRSASLPPGISKFGGAPDLPEEMEYPVYKNIPLNFIGQVNLTELAALAFEENQLPKEGMLYFFYYDNWEEDDDVVYGEPDQKDGWRVLHWDGDVTMLRPVERAKASYPPCKMNFSIVEKLPYIFLETEEDEEKFEELHDEWHSPGSPEHQIFGLPISIQGEVFDEVCDYVEAEEDEMILLLQVDSDEENLDVMWGDCGMIYYCISRRDLAEKRFDRSWFSFQCH</sequence>
<dbReference type="Pfam" id="PF09234">
    <property type="entry name" value="DUF1963"/>
    <property type="match status" value="1"/>
</dbReference>
<dbReference type="Proteomes" id="UP001619911">
    <property type="component" value="Unassembled WGS sequence"/>
</dbReference>
<proteinExistence type="predicted"/>
<organism evidence="1 2">
    <name type="scientific">Bacillus lumedeiriae</name>
    <dbReference type="NCBI Taxonomy" id="3058829"/>
    <lineage>
        <taxon>Bacteria</taxon>
        <taxon>Bacillati</taxon>
        <taxon>Bacillota</taxon>
        <taxon>Bacilli</taxon>
        <taxon>Bacillales</taxon>
        <taxon>Bacillaceae</taxon>
        <taxon>Bacillus</taxon>
    </lineage>
</organism>